<dbReference type="Pfam" id="PF00571">
    <property type="entry name" value="CBS"/>
    <property type="match status" value="2"/>
</dbReference>
<evidence type="ECO:0000256" key="1">
    <source>
        <dbReference type="ARBA" id="ARBA00004651"/>
    </source>
</evidence>
<evidence type="ECO:0000259" key="8">
    <source>
        <dbReference type="PROSITE" id="PS51371"/>
    </source>
</evidence>
<feature type="domain" description="Major facilitator superfamily (MFS) profile" evidence="7">
    <location>
        <begin position="1"/>
        <end position="245"/>
    </location>
</feature>
<keyword evidence="2 6" id="KW-0812">Transmembrane</keyword>
<evidence type="ECO:0000256" key="3">
    <source>
        <dbReference type="ARBA" id="ARBA00022989"/>
    </source>
</evidence>
<feature type="transmembrane region" description="Helical" evidence="6">
    <location>
        <begin position="81"/>
        <end position="101"/>
    </location>
</feature>
<evidence type="ECO:0000313" key="9">
    <source>
        <dbReference type="EMBL" id="EFT84226.1"/>
    </source>
</evidence>
<dbReference type="SUPFAM" id="SSF54631">
    <property type="entry name" value="CBS-domain pair"/>
    <property type="match status" value="1"/>
</dbReference>
<keyword evidence="10" id="KW-1185">Reference proteome</keyword>
<keyword evidence="3 6" id="KW-1133">Transmembrane helix</keyword>
<evidence type="ECO:0000259" key="7">
    <source>
        <dbReference type="PROSITE" id="PS50850"/>
    </source>
</evidence>
<dbReference type="InterPro" id="IPR011701">
    <property type="entry name" value="MFS"/>
</dbReference>
<feature type="transmembrane region" description="Helical" evidence="6">
    <location>
        <begin position="48"/>
        <end position="69"/>
    </location>
</feature>
<dbReference type="eggNOG" id="COG2814">
    <property type="taxonomic scope" value="Bacteria"/>
</dbReference>
<dbReference type="PATRIC" id="fig|864564.6.peg.480"/>
<dbReference type="SMART" id="SM00116">
    <property type="entry name" value="CBS"/>
    <property type="match status" value="2"/>
</dbReference>
<dbReference type="CDD" id="cd04586">
    <property type="entry name" value="CBS_pair_BON_assoc"/>
    <property type="match status" value="1"/>
</dbReference>
<dbReference type="RefSeq" id="WP_006290606.1">
    <property type="nucleotide sequence ID" value="NZ_AP012333.1"/>
</dbReference>
<feature type="transmembrane region" description="Helical" evidence="6">
    <location>
        <begin position="6"/>
        <end position="28"/>
    </location>
</feature>
<feature type="transmembrane region" description="Helical" evidence="6">
    <location>
        <begin position="113"/>
        <end position="132"/>
    </location>
</feature>
<name>E6K0F3_PARDN</name>
<dbReference type="EMBL" id="AEON01000001">
    <property type="protein sequence ID" value="EFT84226.1"/>
    <property type="molecule type" value="Genomic_DNA"/>
</dbReference>
<organism evidence="9 10">
    <name type="scientific">Parascardovia denticolens DSM 10105 = JCM 12538</name>
    <dbReference type="NCBI Taxonomy" id="864564"/>
    <lineage>
        <taxon>Bacteria</taxon>
        <taxon>Bacillati</taxon>
        <taxon>Actinomycetota</taxon>
        <taxon>Actinomycetes</taxon>
        <taxon>Bifidobacteriales</taxon>
        <taxon>Bifidobacteriaceae</taxon>
        <taxon>Parascardovia</taxon>
    </lineage>
</organism>
<dbReference type="PANTHER" id="PTHR42718:SF43">
    <property type="entry name" value="LINCOMYCIN RESISTANCE PROTEIN LMRB"/>
    <property type="match status" value="1"/>
</dbReference>
<dbReference type="GO" id="GO:0022857">
    <property type="term" value="F:transmembrane transporter activity"/>
    <property type="evidence" value="ECO:0007669"/>
    <property type="project" value="InterPro"/>
</dbReference>
<dbReference type="Proteomes" id="UP000004946">
    <property type="component" value="Chromosome"/>
</dbReference>
<feature type="domain" description="CBS" evidence="8">
    <location>
        <begin position="359"/>
        <end position="413"/>
    </location>
</feature>
<comment type="subcellular location">
    <subcellularLocation>
        <location evidence="1">Cell membrane</location>
        <topology evidence="1">Multi-pass membrane protein</topology>
    </subcellularLocation>
</comment>
<dbReference type="AlphaFoldDB" id="E6K0F3"/>
<feature type="domain" description="CBS" evidence="8">
    <location>
        <begin position="271"/>
        <end position="328"/>
    </location>
</feature>
<sequence length="413" mass="43952">MASLYGWLSVPVVISLIVGLAAVAWYSFRQLQTTTPILNLKAFAIPGFRVGAVLMMVNFGITLSAMYILPQYYQNGMRLAVALTGIVMLPGGIVNALVSMIAGRLFDAIGARIPATIGFGLSLVGTIMLLTVSPQTPLAYVIICHIILMVGVPLAMSPSQTHALNSLPHELSTDGSTILNTLQQVLGAVATAFATSLLVAGEKASGHPQGSAQAFCGGARWGFAFTVALALIGFVLTFFIRSGKAATVSAGAHPADETVEPAAESGIRQLMMKAEVYTLPATATALDAMRLFTEKKISGAPVVNEQGELVGFVSDGDVLSTLAEQHPQFTSFYAAVIESNGESFDKKLDELLSLPVDRISTKHVITADANDSMPHICQVMVQRHLKKVPVMDQGRMVGILNRSNILRYAVTRY</sequence>
<dbReference type="PROSITE" id="PS51371">
    <property type="entry name" value="CBS"/>
    <property type="match status" value="2"/>
</dbReference>
<evidence type="ECO:0000256" key="4">
    <source>
        <dbReference type="ARBA" id="ARBA00023136"/>
    </source>
</evidence>
<dbReference type="Pfam" id="PF07690">
    <property type="entry name" value="MFS_1"/>
    <property type="match status" value="1"/>
</dbReference>
<dbReference type="PROSITE" id="PS50850">
    <property type="entry name" value="MFS"/>
    <property type="match status" value="1"/>
</dbReference>
<accession>E6K0F3</accession>
<evidence type="ECO:0000256" key="2">
    <source>
        <dbReference type="ARBA" id="ARBA00022692"/>
    </source>
</evidence>
<dbReference type="KEGG" id="pdo:PSDT_0438"/>
<feature type="transmembrane region" description="Helical" evidence="6">
    <location>
        <begin position="177"/>
        <end position="201"/>
    </location>
</feature>
<dbReference type="Gene3D" id="3.10.580.10">
    <property type="entry name" value="CBS-domain"/>
    <property type="match status" value="1"/>
</dbReference>
<dbReference type="PANTHER" id="PTHR42718">
    <property type="entry name" value="MAJOR FACILITATOR SUPERFAMILY MULTIDRUG TRANSPORTER MFSC"/>
    <property type="match status" value="1"/>
</dbReference>
<dbReference type="GO" id="GO:0005886">
    <property type="term" value="C:plasma membrane"/>
    <property type="evidence" value="ECO:0007669"/>
    <property type="project" value="UniProtKB-SubCell"/>
</dbReference>
<dbReference type="HOGENOM" id="CLU_665405_0_0_11"/>
<gene>
    <name evidence="9" type="ORF">HMPREF0620_1231</name>
</gene>
<dbReference type="InterPro" id="IPR046342">
    <property type="entry name" value="CBS_dom_sf"/>
</dbReference>
<dbReference type="eggNOG" id="COG0517">
    <property type="taxonomic scope" value="Bacteria"/>
</dbReference>
<feature type="transmembrane region" description="Helical" evidence="6">
    <location>
        <begin position="221"/>
        <end position="240"/>
    </location>
</feature>
<proteinExistence type="predicted"/>
<protein>
    <submittedName>
        <fullName evidence="9">CBS domain protein</fullName>
    </submittedName>
</protein>
<dbReference type="InterPro" id="IPR020846">
    <property type="entry name" value="MFS_dom"/>
</dbReference>
<feature type="transmembrane region" description="Helical" evidence="6">
    <location>
        <begin position="138"/>
        <end position="156"/>
    </location>
</feature>
<reference evidence="9 10" key="1">
    <citation type="submission" date="2010-12" db="EMBL/GenBank/DDBJ databases">
        <authorList>
            <person name="Muzny D."/>
            <person name="Qin X."/>
            <person name="Buhay C."/>
            <person name="Dugan-Rocha S."/>
            <person name="Ding Y."/>
            <person name="Chen G."/>
            <person name="Hawes A."/>
            <person name="Holder M."/>
            <person name="Jhangiani S."/>
            <person name="Johnson A."/>
            <person name="Khan Z."/>
            <person name="Li Z."/>
            <person name="Liu W."/>
            <person name="Liu X."/>
            <person name="Perez L."/>
            <person name="Shen H."/>
            <person name="Wang Q."/>
            <person name="Watt J."/>
            <person name="Xi L."/>
            <person name="Xin Y."/>
            <person name="Zhou J."/>
            <person name="Deng J."/>
            <person name="Jiang H."/>
            <person name="Liu Y."/>
            <person name="Qu J."/>
            <person name="Song X.-Z."/>
            <person name="Zhang L."/>
            <person name="Villasana D."/>
            <person name="Johnson A."/>
            <person name="Liu J."/>
            <person name="Liyanage D."/>
            <person name="Lorensuhewa L."/>
            <person name="Robinson T."/>
            <person name="Song A."/>
            <person name="Song B.-B."/>
            <person name="Dinh H."/>
            <person name="Thornton R."/>
            <person name="Coyle M."/>
            <person name="Francisco L."/>
            <person name="Jackson L."/>
            <person name="Javaid M."/>
            <person name="Korchina V."/>
            <person name="Kovar C."/>
            <person name="Mata R."/>
            <person name="Mathew T."/>
            <person name="Ngo R."/>
            <person name="Nguyen L."/>
            <person name="Nguyen N."/>
            <person name="Okwuonu G."/>
            <person name="Ongeri F."/>
            <person name="Pham C."/>
            <person name="Simmons D."/>
            <person name="Wilczek-Boney K."/>
            <person name="Hale W."/>
            <person name="Jakkamsetti A."/>
            <person name="Pham P."/>
            <person name="Ruth R."/>
            <person name="San Lucas F."/>
            <person name="Warren J."/>
            <person name="Zhang J."/>
            <person name="Zhao Z."/>
            <person name="Zhou C."/>
            <person name="Zhu D."/>
            <person name="Lee S."/>
            <person name="Bess C."/>
            <person name="Blankenburg K."/>
            <person name="Forbes L."/>
            <person name="Fu Q."/>
            <person name="Gubbala S."/>
            <person name="Hirani K."/>
            <person name="Jayaseelan J.C."/>
            <person name="Lara F."/>
            <person name="Munidasa M."/>
            <person name="Palculict T."/>
            <person name="Patil S."/>
            <person name="Pu L.-L."/>
            <person name="Saada N."/>
            <person name="Tang L."/>
            <person name="Weissenberger G."/>
            <person name="Zhu Y."/>
            <person name="Hemphill L."/>
            <person name="Shang Y."/>
            <person name="Youmans B."/>
            <person name="Ayvaz T."/>
            <person name="Ross M."/>
            <person name="Santibanez J."/>
            <person name="Aqrawi P."/>
            <person name="Gross S."/>
            <person name="Joshi V."/>
            <person name="Fowler G."/>
            <person name="Nazareth L."/>
            <person name="Reid J."/>
            <person name="Worley K."/>
            <person name="Petrosino J."/>
            <person name="Highlander S."/>
            <person name="Gibbs R."/>
        </authorList>
    </citation>
    <scope>NUCLEOTIDE SEQUENCE [LARGE SCALE GENOMIC DNA]</scope>
    <source>
        <strain evidence="9 10">DSM 10105</strain>
    </source>
</reference>
<evidence type="ECO:0000313" key="10">
    <source>
        <dbReference type="Proteomes" id="UP000004946"/>
    </source>
</evidence>
<keyword evidence="5" id="KW-0129">CBS domain</keyword>
<keyword evidence="4 6" id="KW-0472">Membrane</keyword>
<dbReference type="Gene3D" id="1.20.1250.20">
    <property type="entry name" value="MFS general substrate transporter like domains"/>
    <property type="match status" value="1"/>
</dbReference>
<dbReference type="InterPro" id="IPR036259">
    <property type="entry name" value="MFS_trans_sf"/>
</dbReference>
<dbReference type="SUPFAM" id="SSF103473">
    <property type="entry name" value="MFS general substrate transporter"/>
    <property type="match status" value="1"/>
</dbReference>
<dbReference type="InterPro" id="IPR000644">
    <property type="entry name" value="CBS_dom"/>
</dbReference>
<evidence type="ECO:0000256" key="5">
    <source>
        <dbReference type="PROSITE-ProRule" id="PRU00703"/>
    </source>
</evidence>
<comment type="caution">
    <text evidence="9">The sequence shown here is derived from an EMBL/GenBank/DDBJ whole genome shotgun (WGS) entry which is preliminary data.</text>
</comment>
<evidence type="ECO:0000256" key="6">
    <source>
        <dbReference type="SAM" id="Phobius"/>
    </source>
</evidence>